<comment type="caution">
    <text evidence="3">The sequence shown here is derived from an EMBL/GenBank/DDBJ whole genome shotgun (WGS) entry which is preliminary data.</text>
</comment>
<protein>
    <recommendedName>
        <fullName evidence="2">DUF6754 domain-containing protein</fullName>
    </recommendedName>
</protein>
<dbReference type="InterPro" id="IPR046642">
    <property type="entry name" value="DUF6754"/>
</dbReference>
<organism evidence="3 4">
    <name type="scientific">Zestosphaera tikiterensis</name>
    <dbReference type="NCBI Taxonomy" id="1973259"/>
    <lineage>
        <taxon>Archaea</taxon>
        <taxon>Thermoproteota</taxon>
        <taxon>Thermoprotei</taxon>
        <taxon>Desulfurococcales</taxon>
        <taxon>Desulfurococcaceae</taxon>
        <taxon>Zestosphaera</taxon>
    </lineage>
</organism>
<evidence type="ECO:0000259" key="2">
    <source>
        <dbReference type="Pfam" id="PF20539"/>
    </source>
</evidence>
<name>A0A2R7Y7Z9_9CREN</name>
<evidence type="ECO:0000313" key="3">
    <source>
        <dbReference type="EMBL" id="PUA33645.1"/>
    </source>
</evidence>
<dbReference type="EMBL" id="NBVN01000002">
    <property type="protein sequence ID" value="PUA33645.1"/>
    <property type="molecule type" value="Genomic_DNA"/>
</dbReference>
<keyword evidence="1" id="KW-0472">Membrane</keyword>
<dbReference type="AlphaFoldDB" id="A0A2R7Y7Z9"/>
<gene>
    <name evidence="3" type="ORF">B7O98_04335</name>
</gene>
<accession>A0A2R7Y7Z9</accession>
<feature type="domain" description="DUF6754" evidence="2">
    <location>
        <begin position="49"/>
        <end position="290"/>
    </location>
</feature>
<proteinExistence type="predicted"/>
<keyword evidence="1" id="KW-1133">Transmembrane helix</keyword>
<evidence type="ECO:0000256" key="1">
    <source>
        <dbReference type="SAM" id="Phobius"/>
    </source>
</evidence>
<dbReference type="Pfam" id="PF20539">
    <property type="entry name" value="DUF6754"/>
    <property type="match status" value="1"/>
</dbReference>
<evidence type="ECO:0000313" key="4">
    <source>
        <dbReference type="Proteomes" id="UP000244093"/>
    </source>
</evidence>
<dbReference type="Proteomes" id="UP000244093">
    <property type="component" value="Unassembled WGS sequence"/>
</dbReference>
<feature type="transmembrane region" description="Helical" evidence="1">
    <location>
        <begin position="275"/>
        <end position="292"/>
    </location>
</feature>
<reference evidence="3 4" key="1">
    <citation type="journal article" date="2018" name="Syst. Appl. Microbiol.">
        <title>A new symbiotic nanoarchaeote (Candidatus Nanoclepta minutus) and its host (Zestosphaera tikiterensis gen. nov., sp. nov.) from a New Zealand hot spring.</title>
        <authorList>
            <person name="St John E."/>
            <person name="Liu Y."/>
            <person name="Podar M."/>
            <person name="Stott M.B."/>
            <person name="Meneghin J."/>
            <person name="Chen Z."/>
            <person name="Lagutin K."/>
            <person name="Mitchell K."/>
            <person name="Reysenbach A.L."/>
        </authorList>
    </citation>
    <scope>NUCLEOTIDE SEQUENCE [LARGE SCALE GENOMIC DNA]</scope>
    <source>
        <strain evidence="3">NZ3</strain>
    </source>
</reference>
<feature type="transmembrane region" description="Helical" evidence="1">
    <location>
        <begin position="50"/>
        <end position="70"/>
    </location>
</feature>
<feature type="transmembrane region" description="Helical" evidence="1">
    <location>
        <begin position="18"/>
        <end position="38"/>
    </location>
</feature>
<sequence>MNISFEVIKASPQAKNKLLALAIIVILLVTVIVVGALLKVKLFNPKVPVSSFVILATLLIVGYLFMIQAMEGVTFPVRKISAFDAIEEGVARSVEMGRPVHVTIGYGTISSSMAPQYVAGLGVLAHVARLAGKYGAKLIATLGVPEAIASVEELVRDGYYSAGRPELYNPTYNVRYFTDQQFAYASAVQATIVRENVGANIVVGPFYAESLIFMEAGNMTGAFQIAGTARETQIPFFVITADYAFIGEEIFAAGALASGDRVVLASIRGQDLGKLITIALVVLGIILLGLGLKLSDWLNWVWTVG</sequence>
<keyword evidence="1" id="KW-0812">Transmembrane</keyword>